<dbReference type="Pfam" id="PF13344">
    <property type="entry name" value="Hydrolase_6"/>
    <property type="match status" value="1"/>
</dbReference>
<feature type="binding site" evidence="4">
    <location>
        <position position="18"/>
    </location>
    <ligand>
        <name>Mg(2+)</name>
        <dbReference type="ChEBI" id="CHEBI:18420"/>
    </ligand>
</feature>
<organism evidence="5 6">
    <name type="scientific">Candidatus Colimorpha enterica</name>
    <dbReference type="NCBI Taxonomy" id="3083063"/>
    <lineage>
        <taxon>Bacteria</taxon>
        <taxon>Pseudomonadati</taxon>
        <taxon>Bacteroidota</taxon>
        <taxon>Bacteroidia</taxon>
        <taxon>Bacteroidales</taxon>
        <taxon>Candidatus Colimorpha</taxon>
    </lineage>
</organism>
<dbReference type="PANTHER" id="PTHR19288:SF46">
    <property type="entry name" value="HALOACID DEHALOGENASE-LIKE HYDROLASE DOMAIN-CONTAINING PROTEIN 2"/>
    <property type="match status" value="1"/>
</dbReference>
<keyword evidence="5" id="KW-0378">Hydrolase</keyword>
<sequence length="267" mass="29408">MTTALNRALKTKKLFVFDMDGTVFLGGRVFDFAVRFIKNLRESGRRVLFFTNNASHNPEYYYDKLRRMGFDPQDGEILTSGDVTVEFLKSHRPGKPVYLVGTPELERQFTESGITLSDSADIVVTSFDTTLTYKKLDTACRLVRNGAEYLSTHPDFNCPTEDGFIPDSGAIAAFVTASAGVMPTYFGKPYRTAVTMMCEITGFPTDDICIFGDRLYTDIALGKKNGVTAVLVLTGETTENDVSAAAEADRPDFVINSLADADRAIFG</sequence>
<dbReference type="AlphaFoldDB" id="A0AAE3FGW2"/>
<dbReference type="EMBL" id="JALEMU010000049">
    <property type="protein sequence ID" value="MCI5755269.1"/>
    <property type="molecule type" value="Genomic_DNA"/>
</dbReference>
<dbReference type="InterPro" id="IPR023214">
    <property type="entry name" value="HAD_sf"/>
</dbReference>
<accession>A0AAE3FGW2</accession>
<dbReference type="Gene3D" id="3.40.50.1000">
    <property type="entry name" value="HAD superfamily/HAD-like"/>
    <property type="match status" value="2"/>
</dbReference>
<keyword evidence="4" id="KW-0479">Metal-binding</keyword>
<dbReference type="InterPro" id="IPR036412">
    <property type="entry name" value="HAD-like_sf"/>
</dbReference>
<dbReference type="GO" id="GO:0005737">
    <property type="term" value="C:cytoplasm"/>
    <property type="evidence" value="ECO:0007669"/>
    <property type="project" value="TreeGrafter"/>
</dbReference>
<evidence type="ECO:0000313" key="6">
    <source>
        <dbReference type="Proteomes" id="UP001139365"/>
    </source>
</evidence>
<protein>
    <submittedName>
        <fullName evidence="5">HAD-IIA family hydrolase</fullName>
    </submittedName>
</protein>
<evidence type="ECO:0000256" key="1">
    <source>
        <dbReference type="PIRNR" id="PIRNR000915"/>
    </source>
</evidence>
<comment type="similarity">
    <text evidence="1">Belongs to the HAD-like hydrolase superfamily.</text>
</comment>
<dbReference type="PANTHER" id="PTHR19288">
    <property type="entry name" value="4-NITROPHENYLPHOSPHATASE-RELATED"/>
    <property type="match status" value="1"/>
</dbReference>
<feature type="active site" description="Nucleophile" evidence="2">
    <location>
        <position position="18"/>
    </location>
</feature>
<feature type="active site" description="Proton donor" evidence="2">
    <location>
        <position position="20"/>
    </location>
</feature>
<dbReference type="Proteomes" id="UP001139365">
    <property type="component" value="Unassembled WGS sequence"/>
</dbReference>
<dbReference type="NCBIfam" id="TIGR01460">
    <property type="entry name" value="HAD-SF-IIA"/>
    <property type="match status" value="1"/>
</dbReference>
<proteinExistence type="inferred from homology"/>
<dbReference type="GO" id="GO:0046872">
    <property type="term" value="F:metal ion binding"/>
    <property type="evidence" value="ECO:0007669"/>
    <property type="project" value="UniProtKB-KW"/>
</dbReference>
<dbReference type="GO" id="GO:0016791">
    <property type="term" value="F:phosphatase activity"/>
    <property type="evidence" value="ECO:0007669"/>
    <property type="project" value="TreeGrafter"/>
</dbReference>
<reference evidence="5 6" key="1">
    <citation type="submission" date="2022-03" db="EMBL/GenBank/DDBJ databases">
        <title>Metagenome-assembled genomes from swine fecal metagenomes.</title>
        <authorList>
            <person name="Holman D.B."/>
            <person name="Kommadath A."/>
        </authorList>
    </citation>
    <scope>NUCLEOTIDE SEQUENCE [LARGE SCALE GENOMIC DNA]</scope>
    <source>
        <strain evidence="5">SUG147</strain>
    </source>
</reference>
<evidence type="ECO:0000256" key="4">
    <source>
        <dbReference type="PIRSR" id="PIRSR000915-3"/>
    </source>
</evidence>
<dbReference type="InterPro" id="IPR006357">
    <property type="entry name" value="HAD-SF_hydro_IIA"/>
</dbReference>
<evidence type="ECO:0000256" key="2">
    <source>
        <dbReference type="PIRSR" id="PIRSR000915-1"/>
    </source>
</evidence>
<dbReference type="SUPFAM" id="SSF56784">
    <property type="entry name" value="HAD-like"/>
    <property type="match status" value="1"/>
</dbReference>
<dbReference type="Pfam" id="PF13242">
    <property type="entry name" value="Hydrolase_like"/>
    <property type="match status" value="1"/>
</dbReference>
<comment type="cofactor">
    <cofactor evidence="4">
        <name>Mg(2+)</name>
        <dbReference type="ChEBI" id="CHEBI:18420"/>
    </cofactor>
    <text evidence="4">Divalent metal ions. Mg(2+) is the most effective.</text>
</comment>
<comment type="caution">
    <text evidence="5">The sequence shown here is derived from an EMBL/GenBank/DDBJ whole genome shotgun (WGS) entry which is preliminary data.</text>
</comment>
<evidence type="ECO:0000313" key="5">
    <source>
        <dbReference type="EMBL" id="MCI5755269.1"/>
    </source>
</evidence>
<keyword evidence="4" id="KW-0460">Magnesium</keyword>
<feature type="binding site" evidence="3">
    <location>
        <position position="188"/>
    </location>
    <ligand>
        <name>substrate</name>
    </ligand>
</feature>
<feature type="binding site" evidence="4">
    <location>
        <position position="20"/>
    </location>
    <ligand>
        <name>Mg(2+)</name>
        <dbReference type="ChEBI" id="CHEBI:18420"/>
    </ligand>
</feature>
<gene>
    <name evidence="5" type="ORF">MR241_03120</name>
</gene>
<name>A0AAE3FGW2_9BACT</name>
<evidence type="ECO:0000256" key="3">
    <source>
        <dbReference type="PIRSR" id="PIRSR000915-2"/>
    </source>
</evidence>
<dbReference type="PIRSF" id="PIRSF000915">
    <property type="entry name" value="PGP-type_phosphatase"/>
    <property type="match status" value="1"/>
</dbReference>
<feature type="binding site" evidence="4">
    <location>
        <position position="213"/>
    </location>
    <ligand>
        <name>Mg(2+)</name>
        <dbReference type="ChEBI" id="CHEBI:18420"/>
    </ligand>
</feature>